<proteinExistence type="predicted"/>
<dbReference type="Proteomes" id="UP000029981">
    <property type="component" value="Chromosome 5"/>
</dbReference>
<sequence>MLEDSGGRIFQRDHEITDEIVNSHSKLYKKEDNPCLICDELNWRSMNGEAMQALQAPFEEEIWTAVFDFGNIKSSEPNGMTGELNKN</sequence>
<name>A0A0A0KN67_CUCSA</name>
<evidence type="ECO:0000313" key="1">
    <source>
        <dbReference type="EMBL" id="KGN51065.1"/>
    </source>
</evidence>
<accession>A0A0A0KN67</accession>
<dbReference type="EMBL" id="CM002926">
    <property type="protein sequence ID" value="KGN51065.1"/>
    <property type="molecule type" value="Genomic_DNA"/>
</dbReference>
<evidence type="ECO:0000313" key="2">
    <source>
        <dbReference type="Proteomes" id="UP000029981"/>
    </source>
</evidence>
<reference evidence="1 2" key="4">
    <citation type="journal article" date="2011" name="BMC Genomics">
        <title>RNA-Seq improves annotation of protein-coding genes in the cucumber genome.</title>
        <authorList>
            <person name="Li Z."/>
            <person name="Zhang Z."/>
            <person name="Yan P."/>
            <person name="Huang S."/>
            <person name="Fei Z."/>
            <person name="Lin K."/>
        </authorList>
    </citation>
    <scope>NUCLEOTIDE SEQUENCE [LARGE SCALE GENOMIC DNA]</scope>
    <source>
        <strain evidence="2">cv. 9930</strain>
    </source>
</reference>
<dbReference type="Gramene" id="KGN51065">
    <property type="protein sequence ID" value="KGN51065"/>
    <property type="gene ID" value="Csa_5G426420"/>
</dbReference>
<organism evidence="1 2">
    <name type="scientific">Cucumis sativus</name>
    <name type="common">Cucumber</name>
    <dbReference type="NCBI Taxonomy" id="3659"/>
    <lineage>
        <taxon>Eukaryota</taxon>
        <taxon>Viridiplantae</taxon>
        <taxon>Streptophyta</taxon>
        <taxon>Embryophyta</taxon>
        <taxon>Tracheophyta</taxon>
        <taxon>Spermatophyta</taxon>
        <taxon>Magnoliopsida</taxon>
        <taxon>eudicotyledons</taxon>
        <taxon>Gunneridae</taxon>
        <taxon>Pentapetalae</taxon>
        <taxon>rosids</taxon>
        <taxon>fabids</taxon>
        <taxon>Cucurbitales</taxon>
        <taxon>Cucurbitaceae</taxon>
        <taxon>Benincaseae</taxon>
        <taxon>Cucumis</taxon>
    </lineage>
</organism>
<protein>
    <submittedName>
        <fullName evidence="1">Uncharacterized protein</fullName>
    </submittedName>
</protein>
<reference evidence="1 2" key="1">
    <citation type="journal article" date="2009" name="Nat. Genet.">
        <title>The genome of the cucumber, Cucumis sativus L.</title>
        <authorList>
            <person name="Huang S."/>
            <person name="Li R."/>
            <person name="Zhang Z."/>
            <person name="Li L."/>
            <person name="Gu X."/>
            <person name="Fan W."/>
            <person name="Lucas W.J."/>
            <person name="Wang X."/>
            <person name="Xie B."/>
            <person name="Ni P."/>
            <person name="Ren Y."/>
            <person name="Zhu H."/>
            <person name="Li J."/>
            <person name="Lin K."/>
            <person name="Jin W."/>
            <person name="Fei Z."/>
            <person name="Li G."/>
            <person name="Staub J."/>
            <person name="Kilian A."/>
            <person name="van der Vossen E.A."/>
            <person name="Wu Y."/>
            <person name="Guo J."/>
            <person name="He J."/>
            <person name="Jia Z."/>
            <person name="Ren Y."/>
            <person name="Tian G."/>
            <person name="Lu Y."/>
            <person name="Ruan J."/>
            <person name="Qian W."/>
            <person name="Wang M."/>
            <person name="Huang Q."/>
            <person name="Li B."/>
            <person name="Xuan Z."/>
            <person name="Cao J."/>
            <person name="Asan"/>
            <person name="Wu Z."/>
            <person name="Zhang J."/>
            <person name="Cai Q."/>
            <person name="Bai Y."/>
            <person name="Zhao B."/>
            <person name="Han Y."/>
            <person name="Li Y."/>
            <person name="Li X."/>
            <person name="Wang S."/>
            <person name="Shi Q."/>
            <person name="Liu S."/>
            <person name="Cho W.K."/>
            <person name="Kim J.Y."/>
            <person name="Xu Y."/>
            <person name="Heller-Uszynska K."/>
            <person name="Miao H."/>
            <person name="Cheng Z."/>
            <person name="Zhang S."/>
            <person name="Wu J."/>
            <person name="Yang Y."/>
            <person name="Kang H."/>
            <person name="Li M."/>
            <person name="Liang H."/>
            <person name="Ren X."/>
            <person name="Shi Z."/>
            <person name="Wen M."/>
            <person name="Jian M."/>
            <person name="Yang H."/>
            <person name="Zhang G."/>
            <person name="Yang Z."/>
            <person name="Chen R."/>
            <person name="Liu S."/>
            <person name="Li J."/>
            <person name="Ma L."/>
            <person name="Liu H."/>
            <person name="Zhou Y."/>
            <person name="Zhao J."/>
            <person name="Fang X."/>
            <person name="Li G."/>
            <person name="Fang L."/>
            <person name="Li Y."/>
            <person name="Liu D."/>
            <person name="Zheng H."/>
            <person name="Zhang Y."/>
            <person name="Qin N."/>
            <person name="Li Z."/>
            <person name="Yang G."/>
            <person name="Yang S."/>
            <person name="Bolund L."/>
            <person name="Kristiansen K."/>
            <person name="Zheng H."/>
            <person name="Li S."/>
            <person name="Zhang X."/>
            <person name="Yang H."/>
            <person name="Wang J."/>
            <person name="Sun R."/>
            <person name="Zhang B."/>
            <person name="Jiang S."/>
            <person name="Wang J."/>
            <person name="Du Y."/>
            <person name="Li S."/>
        </authorList>
    </citation>
    <scope>NUCLEOTIDE SEQUENCE [LARGE SCALE GENOMIC DNA]</scope>
    <source>
        <strain evidence="2">cv. 9930</strain>
    </source>
</reference>
<reference evidence="1 2" key="3">
    <citation type="journal article" date="2010" name="BMC Genomics">
        <title>Transcriptome sequencing and comparative analysis of cucumber flowers with different sex types.</title>
        <authorList>
            <person name="Guo S."/>
            <person name="Zheng Y."/>
            <person name="Joung J.G."/>
            <person name="Liu S."/>
            <person name="Zhang Z."/>
            <person name="Crasta O.R."/>
            <person name="Sobral B.W."/>
            <person name="Xu Y."/>
            <person name="Huang S."/>
            <person name="Fei Z."/>
        </authorList>
    </citation>
    <scope>NUCLEOTIDE SEQUENCE [LARGE SCALE GENOMIC DNA]</scope>
    <source>
        <strain evidence="2">cv. 9930</strain>
    </source>
</reference>
<dbReference type="AlphaFoldDB" id="A0A0A0KN67"/>
<gene>
    <name evidence="1" type="ORF">Csa_5G426420</name>
</gene>
<keyword evidence="2" id="KW-1185">Reference proteome</keyword>
<reference evidence="1 2" key="2">
    <citation type="journal article" date="2009" name="PLoS ONE">
        <title>An integrated genetic and cytogenetic map of the cucumber genome.</title>
        <authorList>
            <person name="Ren Y."/>
            <person name="Zhang Z."/>
            <person name="Liu J."/>
            <person name="Staub J.E."/>
            <person name="Han Y."/>
            <person name="Cheng Z."/>
            <person name="Li X."/>
            <person name="Lu J."/>
            <person name="Miao H."/>
            <person name="Kang H."/>
            <person name="Xie B."/>
            <person name="Gu X."/>
            <person name="Wang X."/>
            <person name="Du Y."/>
            <person name="Jin W."/>
            <person name="Huang S."/>
        </authorList>
    </citation>
    <scope>NUCLEOTIDE SEQUENCE [LARGE SCALE GENOMIC DNA]</scope>
    <source>
        <strain evidence="2">cv. 9930</strain>
    </source>
</reference>